<sequence>MSSNEVHPWLIFTQRILHSAACSTSGVSQLLHQAAERCQRPQAAFAAITSGDTKKKRRRRRPKADAEAADRAQAEARVLTPEERRRIHIARVLRKLQKKRVRVNGKRTTLLEVAKQIVHDRKVKEVAGDEPQIRDMSHRELIDRIPGQDLRPGAFKMQLRAREEAQLPLDLLARGMTFSPRPFFGNFLGGRRDLSFGIYGRADEARKLLDEKWSGLPVEYVIGDQEFFDDVLDNAAQLELTVMAMPVRPLPLAALRENLCRRLASRLGRVDQKALTAGEEGSGRAESSAGSQDWRELQSLASTFSDKSLRGSSFVDKQGNLIPDAHYIFSALPDSSLSAEVITPGNLRDRVAHHAGPWRSRKLTRAVFDMFLGPEPLDRQARLQAGQCLVYLTNGFKLSPNPANENQVFEGDDGQPMWPKPSLTVLEASPDLFSLEGKGKTAQLVDNVARRRYWFESD</sequence>
<keyword evidence="3" id="KW-1185">Reference proteome</keyword>
<dbReference type="EMBL" id="CAXHTA020000010">
    <property type="protein sequence ID" value="CAL5224166.1"/>
    <property type="molecule type" value="Genomic_DNA"/>
</dbReference>
<proteinExistence type="predicted"/>
<accession>A0ABP1FYR0</accession>
<name>A0ABP1FYR0_9CHLO</name>
<feature type="region of interest" description="Disordered" evidence="1">
    <location>
        <begin position="48"/>
        <end position="73"/>
    </location>
</feature>
<reference evidence="2 3" key="1">
    <citation type="submission" date="2024-06" db="EMBL/GenBank/DDBJ databases">
        <authorList>
            <person name="Kraege A."/>
            <person name="Thomma B."/>
        </authorList>
    </citation>
    <scope>NUCLEOTIDE SEQUENCE [LARGE SCALE GENOMIC DNA]</scope>
</reference>
<dbReference type="SUPFAM" id="SSF54626">
    <property type="entry name" value="Chalcone isomerase"/>
    <property type="match status" value="1"/>
</dbReference>
<comment type="caution">
    <text evidence="2">The sequence shown here is derived from an EMBL/GenBank/DDBJ whole genome shotgun (WGS) entry which is preliminary data.</text>
</comment>
<evidence type="ECO:0000313" key="2">
    <source>
        <dbReference type="EMBL" id="CAL5224166.1"/>
    </source>
</evidence>
<feature type="compositionally biased region" description="Basic and acidic residues" evidence="1">
    <location>
        <begin position="63"/>
        <end position="73"/>
    </location>
</feature>
<gene>
    <name evidence="2" type="primary">g6805</name>
    <name evidence="2" type="ORF">VP750_LOCUS5825</name>
</gene>
<dbReference type="Proteomes" id="UP001497392">
    <property type="component" value="Unassembled WGS sequence"/>
</dbReference>
<protein>
    <submittedName>
        <fullName evidence="2">G6805 protein</fullName>
    </submittedName>
</protein>
<organism evidence="2 3">
    <name type="scientific">Coccomyxa viridis</name>
    <dbReference type="NCBI Taxonomy" id="1274662"/>
    <lineage>
        <taxon>Eukaryota</taxon>
        <taxon>Viridiplantae</taxon>
        <taxon>Chlorophyta</taxon>
        <taxon>core chlorophytes</taxon>
        <taxon>Trebouxiophyceae</taxon>
        <taxon>Trebouxiophyceae incertae sedis</taxon>
        <taxon>Coccomyxaceae</taxon>
        <taxon>Coccomyxa</taxon>
    </lineage>
</organism>
<evidence type="ECO:0000313" key="3">
    <source>
        <dbReference type="Proteomes" id="UP001497392"/>
    </source>
</evidence>
<dbReference type="InterPro" id="IPR036298">
    <property type="entry name" value="Chalcone_isomerase_sf"/>
</dbReference>
<feature type="region of interest" description="Disordered" evidence="1">
    <location>
        <begin position="274"/>
        <end position="293"/>
    </location>
</feature>
<evidence type="ECO:0000256" key="1">
    <source>
        <dbReference type="SAM" id="MobiDB-lite"/>
    </source>
</evidence>